<evidence type="ECO:0000256" key="3">
    <source>
        <dbReference type="ARBA" id="ARBA00022801"/>
    </source>
</evidence>
<keyword evidence="6 8" id="KW-0326">Glycosidase</keyword>
<comment type="caution">
    <text evidence="13">The sequence shown here is derived from an EMBL/GenBank/DDBJ whole genome shotgun (WGS) entry which is preliminary data.</text>
</comment>
<dbReference type="Gene3D" id="1.50.10.10">
    <property type="match status" value="1"/>
</dbReference>
<dbReference type="Pfam" id="PF00942">
    <property type="entry name" value="CBM_3"/>
    <property type="match status" value="2"/>
</dbReference>
<evidence type="ECO:0000256" key="10">
    <source>
        <dbReference type="RuleBase" id="RU361166"/>
    </source>
</evidence>
<dbReference type="EMBL" id="LGTC01000001">
    <property type="protein sequence ID" value="KNY28737.1"/>
    <property type="molecule type" value="Genomic_DNA"/>
</dbReference>
<dbReference type="InterPro" id="IPR018221">
    <property type="entry name" value="Glyco_hydro_9_His_AS"/>
</dbReference>
<dbReference type="EC" id="3.2.1.4" evidence="10"/>
<evidence type="ECO:0000256" key="9">
    <source>
        <dbReference type="PROSITE-ProRule" id="PRU10060"/>
    </source>
</evidence>
<dbReference type="PROSITE" id="PS00592">
    <property type="entry name" value="GH9_2"/>
    <property type="match status" value="1"/>
</dbReference>
<keyword evidence="5 8" id="KW-0119">Carbohydrate metabolism</keyword>
<dbReference type="Pfam" id="PF00759">
    <property type="entry name" value="Glyco_hydro_9"/>
    <property type="match status" value="1"/>
</dbReference>
<feature type="compositionally biased region" description="Polar residues" evidence="11">
    <location>
        <begin position="61"/>
        <end position="75"/>
    </location>
</feature>
<proteinExistence type="inferred from homology"/>
<evidence type="ECO:0000256" key="7">
    <source>
        <dbReference type="ARBA" id="ARBA00023326"/>
    </source>
</evidence>
<accession>A0A0L6JTL2</accession>
<evidence type="ECO:0000256" key="2">
    <source>
        <dbReference type="ARBA" id="ARBA00022729"/>
    </source>
</evidence>
<feature type="region of interest" description="Disordered" evidence="11">
    <location>
        <begin position="701"/>
        <end position="750"/>
    </location>
</feature>
<dbReference type="PROSITE" id="PS00698">
    <property type="entry name" value="GH9_3"/>
    <property type="match status" value="1"/>
</dbReference>
<dbReference type="GO" id="GO:0030245">
    <property type="term" value="P:cellulose catabolic process"/>
    <property type="evidence" value="ECO:0007669"/>
    <property type="project" value="UniProtKB-KW"/>
</dbReference>
<dbReference type="InterPro" id="IPR008928">
    <property type="entry name" value="6-hairpin_glycosidase_sf"/>
</dbReference>
<keyword evidence="14" id="KW-1185">Reference proteome</keyword>
<dbReference type="InterPro" id="IPR036966">
    <property type="entry name" value="CBM3_sf"/>
</dbReference>
<dbReference type="eggNOG" id="COG4733">
    <property type="taxonomic scope" value="Bacteria"/>
</dbReference>
<evidence type="ECO:0000259" key="12">
    <source>
        <dbReference type="PROSITE" id="PS51172"/>
    </source>
</evidence>
<dbReference type="SMART" id="SM01067">
    <property type="entry name" value="CBM_3"/>
    <property type="match status" value="2"/>
</dbReference>
<keyword evidence="2" id="KW-0732">Signal</keyword>
<feature type="active site" evidence="9">
    <location>
        <position position="518"/>
    </location>
</feature>
<feature type="region of interest" description="Disordered" evidence="11">
    <location>
        <begin position="49"/>
        <end position="79"/>
    </location>
</feature>
<evidence type="ECO:0000256" key="6">
    <source>
        <dbReference type="ARBA" id="ARBA00023295"/>
    </source>
</evidence>
<keyword evidence="7 8" id="KW-0624">Polysaccharide degradation</keyword>
<name>A0A0L6JTL2_9FIRM</name>
<dbReference type="SUPFAM" id="SSF49384">
    <property type="entry name" value="Carbohydrate-binding domain"/>
    <property type="match status" value="2"/>
</dbReference>
<comment type="similarity">
    <text evidence="8 10">Belongs to the glycosyl hydrolase 9 (cellulase E) family.</text>
</comment>
<evidence type="ECO:0000256" key="1">
    <source>
        <dbReference type="ARBA" id="ARBA00000966"/>
    </source>
</evidence>
<comment type="catalytic activity">
    <reaction evidence="1 10">
        <text>Endohydrolysis of (1-&gt;4)-beta-D-glucosidic linkages in cellulose, lichenin and cereal beta-D-glucans.</text>
        <dbReference type="EC" id="3.2.1.4"/>
    </reaction>
</comment>
<evidence type="ECO:0000256" key="8">
    <source>
        <dbReference type="PROSITE-ProRule" id="PRU10059"/>
    </source>
</evidence>
<evidence type="ECO:0000256" key="5">
    <source>
        <dbReference type="ARBA" id="ARBA00023277"/>
    </source>
</evidence>
<dbReference type="GO" id="GO:0008810">
    <property type="term" value="F:cellulase activity"/>
    <property type="evidence" value="ECO:0007669"/>
    <property type="project" value="UniProtKB-EC"/>
</dbReference>
<dbReference type="Gene3D" id="2.60.40.710">
    <property type="entry name" value="Endoglucanase-like"/>
    <property type="match status" value="2"/>
</dbReference>
<feature type="domain" description="CBM3" evidence="12">
    <location>
        <begin position="754"/>
        <end position="905"/>
    </location>
</feature>
<feature type="active site" evidence="9">
    <location>
        <position position="509"/>
    </location>
</feature>
<dbReference type="InterPro" id="IPR033126">
    <property type="entry name" value="Glyco_hydro_9_Asp/Glu_AS"/>
</dbReference>
<dbReference type="InterPro" id="IPR008965">
    <property type="entry name" value="CBM2/CBM3_carb-bd_dom_sf"/>
</dbReference>
<evidence type="ECO:0000256" key="4">
    <source>
        <dbReference type="ARBA" id="ARBA00023001"/>
    </source>
</evidence>
<evidence type="ECO:0000313" key="13">
    <source>
        <dbReference type="EMBL" id="KNY28737.1"/>
    </source>
</evidence>
<evidence type="ECO:0000256" key="11">
    <source>
        <dbReference type="SAM" id="MobiDB-lite"/>
    </source>
</evidence>
<dbReference type="InterPro" id="IPR001701">
    <property type="entry name" value="Glyco_hydro_9"/>
</dbReference>
<dbReference type="InterPro" id="IPR012341">
    <property type="entry name" value="6hp_glycosidase-like_sf"/>
</dbReference>
<dbReference type="PROSITE" id="PS51172">
    <property type="entry name" value="CBM3"/>
    <property type="match status" value="2"/>
</dbReference>
<evidence type="ECO:0000313" key="14">
    <source>
        <dbReference type="Proteomes" id="UP000036923"/>
    </source>
</evidence>
<keyword evidence="3 8" id="KW-0378">Hydrolase</keyword>
<organism evidence="13 14">
    <name type="scientific">Pseudobacteroides cellulosolvens ATCC 35603 = DSM 2933</name>
    <dbReference type="NCBI Taxonomy" id="398512"/>
    <lineage>
        <taxon>Bacteria</taxon>
        <taxon>Bacillati</taxon>
        <taxon>Bacillota</taxon>
        <taxon>Clostridia</taxon>
        <taxon>Eubacteriales</taxon>
        <taxon>Oscillospiraceae</taxon>
        <taxon>Pseudobacteroides</taxon>
    </lineage>
</organism>
<gene>
    <name evidence="13" type="ORF">Bccel_4011</name>
</gene>
<dbReference type="STRING" id="398512.Bccel_4011"/>
<feature type="compositionally biased region" description="Polar residues" evidence="11">
    <location>
        <begin position="727"/>
        <end position="738"/>
    </location>
</feature>
<dbReference type="Proteomes" id="UP000036923">
    <property type="component" value="Unassembled WGS sequence"/>
</dbReference>
<dbReference type="GO" id="GO:0030248">
    <property type="term" value="F:cellulose binding"/>
    <property type="evidence" value="ECO:0007669"/>
    <property type="project" value="InterPro"/>
</dbReference>
<keyword evidence="4 10" id="KW-0136">Cellulose degradation</keyword>
<dbReference type="SUPFAM" id="SSF48208">
    <property type="entry name" value="Six-hairpin glycosidases"/>
    <property type="match status" value="1"/>
</dbReference>
<protein>
    <recommendedName>
        <fullName evidence="10">Endoglucanase</fullName>
        <ecNumber evidence="10">3.2.1.4</ecNumber>
    </recommendedName>
</protein>
<sequence length="905" mass="100076">MKLNGLDFRVSRKEAKRFLIVFLSLLVILLLALVVKQMVLPGKNGKNTYTASSKISDRNKVSSSTGDNNSALDNITSDREKMGTENIEERLPEQQPATGNFNFGEALQKSIFFYECQRSGNLDEKKLRMNWRGDSGLKDGSDVGVDLTGGWYDAGDHVKFGLPMAYSAAVLGWGVYEYKDAYEKSGQLKYILDNIRWAADYFMKCHTKPDEFYYQVGNGNTDHGWWGPAEAMNMERPSYKVDKSNPGSTVVAETSAALAVTSIIFKDSDPQYSAKCLKHARELFSFADSTKSDSGYTAAEGFYKSWSGFYDELSWAGAWLYLATSESSYLSKAEGYAANWKKEPQTDTIAYKWAFCWDDVHNGAELLLARITKKPLYKESLENHLDYWAGIGADKIKYTPKGLAWLDQWGSLRYSTTEAFLASIYADWKGCSKDKGNKYKEFAKKQIEYALGSSGRSFVVGYGKNPPEHPHHRTAHGSWSDSQTIPNHHRHVLYGALVGGPGNDDSYKDEIGNYTNNEVACDYNAGFTGALAKMYLLYGGSPIEGFKAFEKVEEEFFVEASVNASASNFVEIKAVLNNISGWPARSSKKLSFKYFMDLSEFIKGGKGPASLKVSLNYNQGGAKISPIKQFKGNIYYVTVDFDGTEISPGGQSAFKKEVQFRIAAEGDTFNPENDYSYQGLSKGAAVKTIYIPVYDAGVKVGGKEPDETPGSKAESVNARNTDAPKSPSISRQINTPTRNNGINSSASSAGKSGASGNINLQFFNSVPASRSNTIGTKFLLSNTGVSSIKLTDVKLRYYFTSDDNKKNNFWCDWSTVGNDAVICKFVKIIPVKNKADCYAEIGFTKKASTLEPGKSIEVQVRLTKDGWTDYEQSGDYSFTAASNGYSKWDKVTLYLDGKLVSGIEP</sequence>
<dbReference type="eggNOG" id="COG4447">
    <property type="taxonomic scope" value="Bacteria"/>
</dbReference>
<feature type="active site" evidence="8">
    <location>
        <position position="471"/>
    </location>
</feature>
<reference evidence="14" key="1">
    <citation type="submission" date="2015-07" db="EMBL/GenBank/DDBJ databases">
        <title>Near-Complete Genome Sequence of the Cellulolytic Bacterium Bacteroides (Pseudobacteroides) cellulosolvens ATCC 35603.</title>
        <authorList>
            <person name="Dassa B."/>
            <person name="Utturkar S.M."/>
            <person name="Klingeman D.M."/>
            <person name="Hurt R.A."/>
            <person name="Keller M."/>
            <person name="Xu J."/>
            <person name="Reddy Y.H.K."/>
            <person name="Borovok I."/>
            <person name="Grinberg I.R."/>
            <person name="Lamed R."/>
            <person name="Zhivin O."/>
            <person name="Bayer E.A."/>
            <person name="Brown S.D."/>
        </authorList>
    </citation>
    <scope>NUCLEOTIDE SEQUENCE [LARGE SCALE GENOMIC DNA]</scope>
    <source>
        <strain evidence="14">DSM 2933</strain>
    </source>
</reference>
<feature type="domain" description="CBM3" evidence="12">
    <location>
        <begin position="551"/>
        <end position="706"/>
    </location>
</feature>
<dbReference type="PATRIC" id="fig|398512.5.peg.4195"/>
<dbReference type="PANTHER" id="PTHR22298">
    <property type="entry name" value="ENDO-1,4-BETA-GLUCANASE"/>
    <property type="match status" value="1"/>
</dbReference>
<feature type="compositionally biased region" description="Low complexity" evidence="11">
    <location>
        <begin position="739"/>
        <end position="750"/>
    </location>
</feature>
<dbReference type="FunFam" id="1.50.10.10:FF:000020">
    <property type="entry name" value="Endoglucanase"/>
    <property type="match status" value="1"/>
</dbReference>
<dbReference type="AlphaFoldDB" id="A0A0L6JTL2"/>
<dbReference type="InterPro" id="IPR001956">
    <property type="entry name" value="CBM3"/>
</dbReference>